<organism evidence="2 3">
    <name type="scientific">Atlanticothrix silvestris CENA357</name>
    <dbReference type="NCBI Taxonomy" id="1725252"/>
    <lineage>
        <taxon>Bacteria</taxon>
        <taxon>Bacillati</taxon>
        <taxon>Cyanobacteriota</taxon>
        <taxon>Cyanophyceae</taxon>
        <taxon>Nostocales</taxon>
        <taxon>Nodulariaceae</taxon>
        <taxon>Atlanticothrix</taxon>
        <taxon>Atlanticothrix silvestris</taxon>
    </lineage>
</organism>
<dbReference type="Pfam" id="PF14516">
    <property type="entry name" value="AAA_35"/>
    <property type="match status" value="1"/>
</dbReference>
<dbReference type="AlphaFoldDB" id="A0A8J7H5U5"/>
<feature type="domain" description="CHAT" evidence="1">
    <location>
        <begin position="25"/>
        <end position="165"/>
    </location>
</feature>
<dbReference type="InterPro" id="IPR027417">
    <property type="entry name" value="P-loop_NTPase"/>
</dbReference>
<evidence type="ECO:0000313" key="2">
    <source>
        <dbReference type="EMBL" id="MBH8551603.1"/>
    </source>
</evidence>
<evidence type="ECO:0000259" key="1">
    <source>
        <dbReference type="Pfam" id="PF12770"/>
    </source>
</evidence>
<accession>A0A8J7H5U5</accession>
<dbReference type="EMBL" id="JAECZB010000005">
    <property type="protein sequence ID" value="MBH8551603.1"/>
    <property type="molecule type" value="Genomic_DNA"/>
</dbReference>
<gene>
    <name evidence="2" type="ORF">I8751_04270</name>
</gene>
<sequence length="528" mass="59981">MSNDSLMRILFLTAEPTDTARLRLQQELRDIQEQIQRVRLRDKFVFKQQFSARPGDISQAILDFEPHIVHFSGHGASTGELCFENDLGQAQPVKPEALAALFKLGAAHINCVVLNACYSDLQAQAIVQHISFVIGMNKAIGDRAAISFAVGFYKALGANRSPEEAYEFGCVEIQLQGIPEESTPVLRKKVDQSPAVFHLERPAIERCCYEDIQLPGSLIRIKASMGMGKTWLMNRIVAYARGHGYKTVTLSFKGLIDETVSQDVEKFLRAFCVAVGNELDMPNKLSDYWDNQLTHIFNTTIYFQRYLLANLTTPLVLALNDVDLVFEEPVIANDFCKMLRNWHDRAKRDDKNNNIWQDLRLIAVHSTEFYASLDINSSPLANVGLVIELPEFSPDQVQHLVKLRGLNLTASQIKQLINLLGGHPLLIRKICDYLRLYEISFKKLLEIAPTLEGPFRNHLIEHLENLDKNPQLKTSFLQILKKEEAVQLPPNIARTLKQLGLVKLEGNFAKVRCNLYYLFFKSIFNLQK</sequence>
<dbReference type="InterPro" id="IPR024983">
    <property type="entry name" value="CHAT_dom"/>
</dbReference>
<dbReference type="Proteomes" id="UP000599391">
    <property type="component" value="Unassembled WGS sequence"/>
</dbReference>
<dbReference type="SUPFAM" id="SSF52540">
    <property type="entry name" value="P-loop containing nucleoside triphosphate hydrolases"/>
    <property type="match status" value="1"/>
</dbReference>
<dbReference type="RefSeq" id="WP_214437908.1">
    <property type="nucleotide sequence ID" value="NZ_JAECZB010000005.1"/>
</dbReference>
<protein>
    <submittedName>
        <fullName evidence="2">AAA-like domain-containing protein</fullName>
    </submittedName>
</protein>
<name>A0A8J7H5U5_9CYAN</name>
<evidence type="ECO:0000313" key="3">
    <source>
        <dbReference type="Proteomes" id="UP000599391"/>
    </source>
</evidence>
<dbReference type="Pfam" id="PF12770">
    <property type="entry name" value="CHAT"/>
    <property type="match status" value="1"/>
</dbReference>
<comment type="caution">
    <text evidence="2">The sequence shown here is derived from an EMBL/GenBank/DDBJ whole genome shotgun (WGS) entry which is preliminary data.</text>
</comment>
<proteinExistence type="predicted"/>
<reference evidence="2 3" key="1">
    <citation type="journal article" date="2021" name="Int. J. Syst. Evol. Microbiol.">
        <title>Amazonocrinis nigriterrae gen. nov., sp. nov., Atlanticothrix silvestris gen. nov., sp. nov. and Dendronalium phyllosphericum gen. nov., sp. nov., nostocacean cyanobacteria from Brazilian environments.</title>
        <authorList>
            <person name="Alvarenga D.O."/>
            <person name="Andreote A.P.D."/>
            <person name="Branco L.H.Z."/>
            <person name="Delbaje E."/>
            <person name="Cruz R.B."/>
            <person name="Varani A.M."/>
            <person name="Fiore M.F."/>
        </authorList>
    </citation>
    <scope>NUCLEOTIDE SEQUENCE [LARGE SCALE GENOMIC DNA]</scope>
    <source>
        <strain evidence="2 3">CENA357</strain>
    </source>
</reference>
<keyword evidence="3" id="KW-1185">Reference proteome</keyword>